<organism evidence="2">
    <name type="scientific">Opuntia streptacantha</name>
    <name type="common">Prickly pear cactus</name>
    <name type="synonym">Opuntia cardona</name>
    <dbReference type="NCBI Taxonomy" id="393608"/>
    <lineage>
        <taxon>Eukaryota</taxon>
        <taxon>Viridiplantae</taxon>
        <taxon>Streptophyta</taxon>
        <taxon>Embryophyta</taxon>
        <taxon>Tracheophyta</taxon>
        <taxon>Spermatophyta</taxon>
        <taxon>Magnoliopsida</taxon>
        <taxon>eudicotyledons</taxon>
        <taxon>Gunneridae</taxon>
        <taxon>Pentapetalae</taxon>
        <taxon>Caryophyllales</taxon>
        <taxon>Cactineae</taxon>
        <taxon>Cactaceae</taxon>
        <taxon>Opuntioideae</taxon>
        <taxon>Opuntia</taxon>
    </lineage>
</organism>
<proteinExistence type="predicted"/>
<name>A0A7C9CPP3_OPUST</name>
<feature type="transmembrane region" description="Helical" evidence="1">
    <location>
        <begin position="12"/>
        <end position="34"/>
    </location>
</feature>
<accession>A0A7C9CPP3</accession>
<reference evidence="2" key="1">
    <citation type="journal article" date="2013" name="J. Plant Res.">
        <title>Effect of fungi and light on seed germination of three Opuntia species from semiarid lands of central Mexico.</title>
        <authorList>
            <person name="Delgado-Sanchez P."/>
            <person name="Jimenez-Bremont J.F."/>
            <person name="Guerrero-Gonzalez Mde L."/>
            <person name="Flores J."/>
        </authorList>
    </citation>
    <scope>NUCLEOTIDE SEQUENCE</scope>
    <source>
        <tissue evidence="2">Cladode</tissue>
    </source>
</reference>
<keyword evidence="1" id="KW-1133">Transmembrane helix</keyword>
<dbReference type="EMBL" id="GISG01041984">
    <property type="protein sequence ID" value="MBA4623160.1"/>
    <property type="molecule type" value="Transcribed_RNA"/>
</dbReference>
<reference evidence="2" key="2">
    <citation type="submission" date="2020-07" db="EMBL/GenBank/DDBJ databases">
        <authorList>
            <person name="Vera ALvarez R."/>
            <person name="Arias-Moreno D.M."/>
            <person name="Jimenez-Jacinto V."/>
            <person name="Jimenez-Bremont J.F."/>
            <person name="Swaminathan K."/>
            <person name="Moose S.P."/>
            <person name="Guerrero-Gonzalez M.L."/>
            <person name="Marino-Ramirez L."/>
            <person name="Landsman D."/>
            <person name="Rodriguez-Kessler M."/>
            <person name="Delgado-Sanchez P."/>
        </authorList>
    </citation>
    <scope>NUCLEOTIDE SEQUENCE</scope>
    <source>
        <tissue evidence="2">Cladode</tissue>
    </source>
</reference>
<evidence type="ECO:0000313" key="2">
    <source>
        <dbReference type="EMBL" id="MBA4623160.1"/>
    </source>
</evidence>
<protein>
    <submittedName>
        <fullName evidence="2">Uncharacterized protein</fullName>
    </submittedName>
</protein>
<sequence length="109" mass="12722">MLCVQLFSFNIIQIIIIIFVQRRLIIIVFSFIIWGRDSRGTGLHFVRNGCVHHIIVFINHPLIVVYIRCRKHVIVGIRNWSIQLGNSRRRTLLNGRDNLASFDLQNPTS</sequence>
<evidence type="ECO:0000256" key="1">
    <source>
        <dbReference type="SAM" id="Phobius"/>
    </source>
</evidence>
<dbReference type="AlphaFoldDB" id="A0A7C9CPP3"/>
<keyword evidence="1" id="KW-0472">Membrane</keyword>
<keyword evidence="1" id="KW-0812">Transmembrane</keyword>